<dbReference type="EMBL" id="KQ418922">
    <property type="protein sequence ID" value="KOF85327.1"/>
    <property type="molecule type" value="Genomic_DNA"/>
</dbReference>
<proteinExistence type="predicted"/>
<protein>
    <submittedName>
        <fullName evidence="1">Uncharacterized protein</fullName>
    </submittedName>
</protein>
<accession>A0A0L8H801</accession>
<evidence type="ECO:0000313" key="1">
    <source>
        <dbReference type="EMBL" id="KOF85327.1"/>
    </source>
</evidence>
<sequence>MRQEDRDFHFIHIHSNSKSGAKYCFYLHPVFIVAHMHIQTYIACICKCVCGC</sequence>
<gene>
    <name evidence="1" type="ORF">OCBIM_22020542mg</name>
</gene>
<name>A0A0L8H801_OCTBM</name>
<reference evidence="1" key="1">
    <citation type="submission" date="2015-07" db="EMBL/GenBank/DDBJ databases">
        <title>MeaNS - Measles Nucleotide Surveillance Program.</title>
        <authorList>
            <person name="Tran T."/>
            <person name="Druce J."/>
        </authorList>
    </citation>
    <scope>NUCLEOTIDE SEQUENCE</scope>
    <source>
        <strain evidence="1">UCB-OBI-ISO-001</strain>
        <tissue evidence="1">Gonad</tissue>
    </source>
</reference>
<dbReference type="AlphaFoldDB" id="A0A0L8H801"/>
<organism evidence="1">
    <name type="scientific">Octopus bimaculoides</name>
    <name type="common">California two-spotted octopus</name>
    <dbReference type="NCBI Taxonomy" id="37653"/>
    <lineage>
        <taxon>Eukaryota</taxon>
        <taxon>Metazoa</taxon>
        <taxon>Spiralia</taxon>
        <taxon>Lophotrochozoa</taxon>
        <taxon>Mollusca</taxon>
        <taxon>Cephalopoda</taxon>
        <taxon>Coleoidea</taxon>
        <taxon>Octopodiformes</taxon>
        <taxon>Octopoda</taxon>
        <taxon>Incirrata</taxon>
        <taxon>Octopodidae</taxon>
        <taxon>Octopus</taxon>
    </lineage>
</organism>